<dbReference type="InterPro" id="IPR036188">
    <property type="entry name" value="FAD/NAD-bd_sf"/>
</dbReference>
<dbReference type="PANTHER" id="PTHR43757">
    <property type="entry name" value="AMINOMETHYLTRANSFERASE"/>
    <property type="match status" value="1"/>
</dbReference>
<dbReference type="GO" id="GO:0016491">
    <property type="term" value="F:oxidoreductase activity"/>
    <property type="evidence" value="ECO:0007669"/>
    <property type="project" value="UniProtKB-KW"/>
</dbReference>
<evidence type="ECO:0000259" key="5">
    <source>
        <dbReference type="Pfam" id="PF08669"/>
    </source>
</evidence>
<proteinExistence type="inferred from homology"/>
<dbReference type="SUPFAM" id="SSF51905">
    <property type="entry name" value="FAD/NAD(P)-binding domain"/>
    <property type="match status" value="1"/>
</dbReference>
<name>A0A1M5RJP5_9RHOB</name>
<dbReference type="SUPFAM" id="SSF54373">
    <property type="entry name" value="FAD-linked reductases, C-terminal domain"/>
    <property type="match status" value="1"/>
</dbReference>
<evidence type="ECO:0000256" key="2">
    <source>
        <dbReference type="ARBA" id="ARBA00023002"/>
    </source>
</evidence>
<evidence type="ECO:0000259" key="3">
    <source>
        <dbReference type="Pfam" id="PF01266"/>
    </source>
</evidence>
<dbReference type="InterPro" id="IPR028896">
    <property type="entry name" value="GcvT/YgfZ/DmdA"/>
</dbReference>
<evidence type="ECO:0000256" key="1">
    <source>
        <dbReference type="ARBA" id="ARBA00008609"/>
    </source>
</evidence>
<dbReference type="Pfam" id="PF08669">
    <property type="entry name" value="GCV_T_C"/>
    <property type="match status" value="1"/>
</dbReference>
<dbReference type="Gene3D" id="3.30.9.10">
    <property type="entry name" value="D-Amino Acid Oxidase, subunit A, domain 2"/>
    <property type="match status" value="1"/>
</dbReference>
<evidence type="ECO:0000313" key="8">
    <source>
        <dbReference type="Proteomes" id="UP000184074"/>
    </source>
</evidence>
<dbReference type="InterPro" id="IPR006076">
    <property type="entry name" value="FAD-dep_OxRdtase"/>
</dbReference>
<reference evidence="7 8" key="1">
    <citation type="submission" date="2016-11" db="EMBL/GenBank/DDBJ databases">
        <authorList>
            <person name="Jaros S."/>
            <person name="Januszkiewicz K."/>
            <person name="Wedrychowicz H."/>
        </authorList>
    </citation>
    <scope>NUCLEOTIDE SEQUENCE [LARGE SCALE GENOMIC DNA]</scope>
    <source>
        <strain evidence="7 8">DSM 28715</strain>
    </source>
</reference>
<dbReference type="Pfam" id="PF16350">
    <property type="entry name" value="FAO_M"/>
    <property type="match status" value="1"/>
</dbReference>
<dbReference type="Pfam" id="PF01571">
    <property type="entry name" value="GCV_T"/>
    <property type="match status" value="1"/>
</dbReference>
<dbReference type="EMBL" id="FQXB01000004">
    <property type="protein sequence ID" value="SHH26013.1"/>
    <property type="molecule type" value="Genomic_DNA"/>
</dbReference>
<keyword evidence="2" id="KW-0560">Oxidoreductase</keyword>
<dbReference type="Proteomes" id="UP000184074">
    <property type="component" value="Unassembled WGS sequence"/>
</dbReference>
<dbReference type="Gene3D" id="3.50.50.60">
    <property type="entry name" value="FAD/NAD(P)-binding domain"/>
    <property type="match status" value="1"/>
</dbReference>
<dbReference type="AlphaFoldDB" id="A0A1M5RJP5"/>
<evidence type="ECO:0000259" key="4">
    <source>
        <dbReference type="Pfam" id="PF01571"/>
    </source>
</evidence>
<comment type="similarity">
    <text evidence="1">Belongs to the GcvT family.</text>
</comment>
<dbReference type="STRING" id="1508389.SAMN05444003_2607"/>
<feature type="domain" description="GCVT N-terminal" evidence="4">
    <location>
        <begin position="428"/>
        <end position="704"/>
    </location>
</feature>
<dbReference type="PANTHER" id="PTHR43757:SF2">
    <property type="entry name" value="AMINOMETHYLTRANSFERASE, MITOCHONDRIAL"/>
    <property type="match status" value="1"/>
</dbReference>
<evidence type="ECO:0000313" key="7">
    <source>
        <dbReference type="EMBL" id="SHH26013.1"/>
    </source>
</evidence>
<dbReference type="SUPFAM" id="SSF101790">
    <property type="entry name" value="Aminomethyltransferase beta-barrel domain"/>
    <property type="match status" value="1"/>
</dbReference>
<dbReference type="RefSeq" id="WP_072901748.1">
    <property type="nucleotide sequence ID" value="NZ_FQXB01000004.1"/>
</dbReference>
<accession>A0A1M5RJP5</accession>
<sequence length="814" mass="89132">MALPPSQARVVIIGGGVIGCSVAYHLAKLGWKDVVLLERKQLTSGTTWHAAGLIAQLRATANMTKLAKYSQELYGNLEAETGVATGFKRCGSITAALTEERKEEIFRQAAMARAFGVEAEEISPEEVKARYEHLNIDGVTGGVYLPLDGQGDPANIALAMAKGARQNGAQVIERTLVTGVKKEGRRITGVDWEQGGESGHITCEMVVNCGGMWGHQVGKMLGTNVPLHACEHFYIVTEAIEGLTQMPVLRVPDECAYYKEDAGKMLLGAFEPNAKPWAMDGIPKDFEFDQLPEDFDHFEPILEAACERMPMLAEAGIHTFFNGPESFTPDDAYHLGLAPEMDNVWVAAGFNSIGIQSAGGAGSALASWMDTGEKPFDLGDVDISRMQPFQGNKHYLFERSKETLGLLYADHFPYLQKNTARGVRRTPFHQHLLDNGAVMGELAGWERANWFANEGQKPEYEYSWKRQNFFGNVAAEVEAIRTNVGMYDMSSFGKIRVEGRDATAFMNYIGGGQYDVPVGKIVYTQFLNKTAGIEADVTVTRLSETAYFVVTPAATRLADQTWMQRHVGDFNVVITDVTAGEGVLAVMGPNARKLLETVSPNDFSNDANPFGTAQEIELGMGLARVHRVTYVGELGWEVYVSSDMAAHAFETLHAAGRDMGLMLCGMHMMDAARMEKGFRHFGHDITAEDHVLEAGLGFAVKTDKADFIGRDAVLAKKESGLENRLVQFKLTDPEPLLYHNEPVVRDGEIVGYLSSGGYGHHLGAALGMGYVPCKGETAKEMLESTFEIDVMGTRVKAEAQLKPFYDPTSERVKA</sequence>
<feature type="domain" description="Aminomethyltransferase C-terminal" evidence="5">
    <location>
        <begin position="724"/>
        <end position="806"/>
    </location>
</feature>
<dbReference type="InterPro" id="IPR029043">
    <property type="entry name" value="GcvT/YgfZ_C"/>
</dbReference>
<evidence type="ECO:0000259" key="6">
    <source>
        <dbReference type="Pfam" id="PF16350"/>
    </source>
</evidence>
<dbReference type="Gene3D" id="3.30.1360.120">
    <property type="entry name" value="Probable tRNA modification gtpase trme, domain 1"/>
    <property type="match status" value="1"/>
</dbReference>
<dbReference type="InterPro" id="IPR032503">
    <property type="entry name" value="FAO_M"/>
</dbReference>
<dbReference type="InterPro" id="IPR006222">
    <property type="entry name" value="GCVT_N"/>
</dbReference>
<dbReference type="Gene3D" id="3.30.70.1400">
    <property type="entry name" value="Aminomethyltransferase beta-barrel domains"/>
    <property type="match status" value="1"/>
</dbReference>
<dbReference type="Pfam" id="PF01266">
    <property type="entry name" value="DAO"/>
    <property type="match status" value="1"/>
</dbReference>
<organism evidence="7 8">
    <name type="scientific">Cognatiyoonia sediminum</name>
    <dbReference type="NCBI Taxonomy" id="1508389"/>
    <lineage>
        <taxon>Bacteria</taxon>
        <taxon>Pseudomonadati</taxon>
        <taxon>Pseudomonadota</taxon>
        <taxon>Alphaproteobacteria</taxon>
        <taxon>Rhodobacterales</taxon>
        <taxon>Paracoccaceae</taxon>
        <taxon>Cognatiyoonia</taxon>
    </lineage>
</organism>
<feature type="domain" description="FAD dependent oxidoreductase" evidence="3">
    <location>
        <begin position="9"/>
        <end position="368"/>
    </location>
</feature>
<dbReference type="Gene3D" id="2.40.30.110">
    <property type="entry name" value="Aminomethyltransferase beta-barrel domains"/>
    <property type="match status" value="1"/>
</dbReference>
<feature type="domain" description="FAD dependent oxidoreductase central" evidence="6">
    <location>
        <begin position="371"/>
        <end position="425"/>
    </location>
</feature>
<dbReference type="InterPro" id="IPR013977">
    <property type="entry name" value="GcvT_C"/>
</dbReference>
<dbReference type="OrthoDB" id="7156675at2"/>
<protein>
    <submittedName>
        <fullName evidence="7">4-methylaminobutanoate oxidase (Formaldehyde-forming)</fullName>
    </submittedName>
</protein>
<dbReference type="SUPFAM" id="SSF103025">
    <property type="entry name" value="Folate-binding domain"/>
    <property type="match status" value="1"/>
</dbReference>
<gene>
    <name evidence="7" type="ORF">SAMN05444003_2607</name>
</gene>
<keyword evidence="8" id="KW-1185">Reference proteome</keyword>
<dbReference type="InterPro" id="IPR027266">
    <property type="entry name" value="TrmE/GcvT-like"/>
</dbReference>